<evidence type="ECO:0000313" key="3">
    <source>
        <dbReference type="Proteomes" id="UP001167871"/>
    </source>
</evidence>
<dbReference type="InterPro" id="IPR051396">
    <property type="entry name" value="Bact_Antivir_Def_Nuclease"/>
</dbReference>
<keyword evidence="3" id="KW-1185">Reference proteome</keyword>
<name>A0ABT7X4H5_9BACE</name>
<dbReference type="Gene3D" id="3.40.50.300">
    <property type="entry name" value="P-loop containing nucleotide triphosphate hydrolases"/>
    <property type="match status" value="1"/>
</dbReference>
<proteinExistence type="predicted"/>
<comment type="caution">
    <text evidence="2">The sequence shown here is derived from an EMBL/GenBank/DDBJ whole genome shotgun (WGS) entry which is preliminary data.</text>
</comment>
<dbReference type="InterPro" id="IPR003959">
    <property type="entry name" value="ATPase_AAA_core"/>
</dbReference>
<dbReference type="Pfam" id="PF13304">
    <property type="entry name" value="AAA_21"/>
    <property type="match status" value="1"/>
</dbReference>
<dbReference type="InterPro" id="IPR027417">
    <property type="entry name" value="P-loop_NTPase"/>
</dbReference>
<dbReference type="Proteomes" id="UP001167871">
    <property type="component" value="Unassembled WGS sequence"/>
</dbReference>
<reference evidence="2" key="2">
    <citation type="submission" date="2024-05" db="EMBL/GenBank/DDBJ databases">
        <title>Identification and characterization of horizontal gene transfer across gut microbiota members of farm animals based on homology search.</title>
        <authorList>
            <person name="Schwarzerova J."/>
            <person name="Nykrynova M."/>
            <person name="Jureckova K."/>
            <person name="Cejkova D."/>
            <person name="Rychlik I."/>
        </authorList>
    </citation>
    <scope>NUCLEOTIDE SEQUENCE</scope>
    <source>
        <strain evidence="2">84_SSukc20</strain>
    </source>
</reference>
<dbReference type="PANTHER" id="PTHR43581:SF4">
    <property type="entry name" value="ATP_GTP PHOSPHATASE"/>
    <property type="match status" value="1"/>
</dbReference>
<sequence>MSNHFKEITITNFRGFDSLDINNLRKLNVFVGANNVGKTSILEAAFMLSGMSNPLISNRVNYLRGVIFNNIDNSRYLFHNVDFNNKPLLKGVMTNKEMRRLTFSPITAYDETNASTGNSTNQSVIKQLNFDFDKEDEKGFAYHSKIIVGKDGNLQQETDNNYNESLNALFIPVDKNDTNATTHFSTLVKRNRKQIVINALHDFDPAIESVEALPDGLYLRIKGLKELLPISMAGDGARRMINILSTITSEDFNIVFIDEIDNGMHYSAHKLIWKTILRFIQVHDIQLFVTTHNLDCLMGLENAMYESKDLQNLTNVYNVAKTKQRGFQVYRYGYNELKEAIDNEIEIRR</sequence>
<dbReference type="PANTHER" id="PTHR43581">
    <property type="entry name" value="ATP/GTP PHOSPHATASE"/>
    <property type="match status" value="1"/>
</dbReference>
<evidence type="ECO:0000313" key="2">
    <source>
        <dbReference type="EMBL" id="MDN0048983.1"/>
    </source>
</evidence>
<protein>
    <submittedName>
        <fullName evidence="2">AAA family ATPase</fullName>
    </submittedName>
</protein>
<dbReference type="RefSeq" id="WP_087396874.1">
    <property type="nucleotide sequence ID" value="NZ_JAUEII010000010.1"/>
</dbReference>
<gene>
    <name evidence="2" type="ORF">QVO10_06210</name>
</gene>
<evidence type="ECO:0000259" key="1">
    <source>
        <dbReference type="Pfam" id="PF13304"/>
    </source>
</evidence>
<reference evidence="2" key="1">
    <citation type="submission" date="2023-06" db="EMBL/GenBank/DDBJ databases">
        <authorList>
            <person name="Zeman M."/>
            <person name="Kubasova T."/>
            <person name="Jahodarova E."/>
            <person name="Nykrynova M."/>
            <person name="Rychlik I."/>
        </authorList>
    </citation>
    <scope>NUCLEOTIDE SEQUENCE</scope>
    <source>
        <strain evidence="2">84_SSukc20</strain>
    </source>
</reference>
<dbReference type="SUPFAM" id="SSF52540">
    <property type="entry name" value="P-loop containing nucleoside triphosphate hydrolases"/>
    <property type="match status" value="1"/>
</dbReference>
<dbReference type="EMBL" id="JAUEII010000010">
    <property type="protein sequence ID" value="MDN0048983.1"/>
    <property type="molecule type" value="Genomic_DNA"/>
</dbReference>
<organism evidence="2 3">
    <name type="scientific">Bacteroides gallinaceum</name>
    <dbReference type="NCBI Taxonomy" id="1462571"/>
    <lineage>
        <taxon>Bacteria</taxon>
        <taxon>Pseudomonadati</taxon>
        <taxon>Bacteroidota</taxon>
        <taxon>Bacteroidia</taxon>
        <taxon>Bacteroidales</taxon>
        <taxon>Bacteroidaceae</taxon>
        <taxon>Bacteroides</taxon>
    </lineage>
</organism>
<feature type="domain" description="ATPase AAA-type core" evidence="1">
    <location>
        <begin position="27"/>
        <end position="293"/>
    </location>
</feature>
<accession>A0ABT7X4H5</accession>